<evidence type="ECO:0000256" key="1">
    <source>
        <dbReference type="ARBA" id="ARBA00004883"/>
    </source>
</evidence>
<evidence type="ECO:0000313" key="9">
    <source>
        <dbReference type="Proteomes" id="UP000481153"/>
    </source>
</evidence>
<dbReference type="GO" id="GO:0016853">
    <property type="term" value="F:isomerase activity"/>
    <property type="evidence" value="ECO:0007669"/>
    <property type="project" value="UniProtKB-KW"/>
</dbReference>
<gene>
    <name evidence="8" type="ORF">Ae201684_010659</name>
</gene>
<evidence type="ECO:0000256" key="3">
    <source>
        <dbReference type="ARBA" id="ARBA00012371"/>
    </source>
</evidence>
<evidence type="ECO:0000259" key="7">
    <source>
        <dbReference type="Pfam" id="PF01370"/>
    </source>
</evidence>
<dbReference type="Gene3D" id="3.90.25.10">
    <property type="entry name" value="UDP-galactose 4-epimerase, domain 1"/>
    <property type="match status" value="1"/>
</dbReference>
<dbReference type="HAMAP" id="MF_00956">
    <property type="entry name" value="GDP_fucose_synth"/>
    <property type="match status" value="1"/>
</dbReference>
<keyword evidence="5" id="KW-0560">Oxidoreductase</keyword>
<keyword evidence="9" id="KW-1185">Reference proteome</keyword>
<comment type="similarity">
    <text evidence="2">Belongs to the NAD(P)-dependent epimerase/dehydratase family. Fucose synthase subfamily.</text>
</comment>
<evidence type="ECO:0000256" key="6">
    <source>
        <dbReference type="ARBA" id="ARBA00023235"/>
    </source>
</evidence>
<dbReference type="UniPathway" id="UPA00128">
    <property type="reaction ID" value="UER00191"/>
</dbReference>
<keyword evidence="6" id="KW-0413">Isomerase</keyword>
<dbReference type="EC" id="1.1.1.271" evidence="3"/>
<dbReference type="EMBL" id="VJMJ01000136">
    <property type="protein sequence ID" value="KAF0732214.1"/>
    <property type="molecule type" value="Genomic_DNA"/>
</dbReference>
<organism evidence="8 9">
    <name type="scientific">Aphanomyces euteiches</name>
    <dbReference type="NCBI Taxonomy" id="100861"/>
    <lineage>
        <taxon>Eukaryota</taxon>
        <taxon>Sar</taxon>
        <taxon>Stramenopiles</taxon>
        <taxon>Oomycota</taxon>
        <taxon>Saprolegniomycetes</taxon>
        <taxon>Saprolegniales</taxon>
        <taxon>Verrucalvaceae</taxon>
        <taxon>Aphanomyces</taxon>
    </lineage>
</organism>
<name>A0A6G0WXI6_9STRA</name>
<dbReference type="Gene3D" id="3.40.50.720">
    <property type="entry name" value="NAD(P)-binding Rossmann-like Domain"/>
    <property type="match status" value="1"/>
</dbReference>
<dbReference type="AlphaFoldDB" id="A0A6G0WXI6"/>
<dbReference type="InterPro" id="IPR036291">
    <property type="entry name" value="NAD(P)-bd_dom_sf"/>
</dbReference>
<dbReference type="GO" id="GO:0042351">
    <property type="term" value="P:'de novo' GDP-L-fucose biosynthetic process"/>
    <property type="evidence" value="ECO:0007669"/>
    <property type="project" value="UniProtKB-UniPathway"/>
</dbReference>
<dbReference type="Pfam" id="PF01370">
    <property type="entry name" value="Epimerase"/>
    <property type="match status" value="1"/>
</dbReference>
<dbReference type="VEuPathDB" id="FungiDB:AeMF1_010696"/>
<dbReference type="InterPro" id="IPR001509">
    <property type="entry name" value="Epimerase_deHydtase"/>
</dbReference>
<dbReference type="CDD" id="cd05239">
    <property type="entry name" value="GDP_FS_SDR_e"/>
    <property type="match status" value="1"/>
</dbReference>
<dbReference type="Proteomes" id="UP000481153">
    <property type="component" value="Unassembled WGS sequence"/>
</dbReference>
<evidence type="ECO:0000256" key="5">
    <source>
        <dbReference type="ARBA" id="ARBA00023002"/>
    </source>
</evidence>
<comment type="caution">
    <text evidence="8">The sequence shown here is derived from an EMBL/GenBank/DDBJ whole genome shotgun (WGS) entry which is preliminary data.</text>
</comment>
<sequence length="326" mass="36259">MECLCIRSFSDFRGMKVILVTGGSGLVGQAVQVEAATADPTQEKWIFVSSKDANLTDPVETRALFEKHRPTHVLHLAARVGGLFLQLKEPVEFYRANSAMNDNVLACAHEFHVEKVVSCLSTCIFPDKTTYPIDESMLHFGPPHPSNVGYAIAKRNLDILNQCYVREYGRCFTSVIPTNVYGPHDNFHLVDAHVIPALIHKCFLAKQAKSPFVVGGSGQPLRQFILSGDLAKLMVWTLRSYSDTSPLILAPEVEYSIAHVAKAIASAMDFQGELIFDTTQPDGQFKKTASNAKLRQLLPDFAFTPFEQGIHETVKWFLDNQATCRK</sequence>
<accession>A0A6G0WXI6</accession>
<protein>
    <recommendedName>
        <fullName evidence="3">GDP-L-fucose synthase</fullName>
        <ecNumber evidence="3">1.1.1.271</ecNumber>
    </recommendedName>
</protein>
<keyword evidence="4" id="KW-0521">NADP</keyword>
<dbReference type="GO" id="GO:0050577">
    <property type="term" value="F:GDP-L-fucose synthase activity"/>
    <property type="evidence" value="ECO:0007669"/>
    <property type="project" value="UniProtKB-EC"/>
</dbReference>
<comment type="pathway">
    <text evidence="1">Nucleotide-sugar biosynthesis; GDP-L-fucose biosynthesis via de novo pathway; GDP-L-fucose from GDP-alpha-D-mannose: step 2/2.</text>
</comment>
<proteinExistence type="inferred from homology"/>
<dbReference type="SUPFAM" id="SSF51735">
    <property type="entry name" value="NAD(P)-binding Rossmann-fold domains"/>
    <property type="match status" value="1"/>
</dbReference>
<evidence type="ECO:0000256" key="4">
    <source>
        <dbReference type="ARBA" id="ARBA00022857"/>
    </source>
</evidence>
<evidence type="ECO:0000313" key="8">
    <source>
        <dbReference type="EMBL" id="KAF0732214.1"/>
    </source>
</evidence>
<feature type="domain" description="NAD-dependent epimerase/dehydratase" evidence="7">
    <location>
        <begin position="18"/>
        <end position="243"/>
    </location>
</feature>
<dbReference type="PANTHER" id="PTHR43238:SF1">
    <property type="entry name" value="GDP-L-FUCOSE SYNTHASE"/>
    <property type="match status" value="1"/>
</dbReference>
<reference evidence="8 9" key="1">
    <citation type="submission" date="2019-07" db="EMBL/GenBank/DDBJ databases">
        <title>Genomics analysis of Aphanomyces spp. identifies a new class of oomycete effector associated with host adaptation.</title>
        <authorList>
            <person name="Gaulin E."/>
        </authorList>
    </citation>
    <scope>NUCLEOTIDE SEQUENCE [LARGE SCALE GENOMIC DNA]</scope>
    <source>
        <strain evidence="8 9">ATCC 201684</strain>
    </source>
</reference>
<dbReference type="InterPro" id="IPR028614">
    <property type="entry name" value="GDP_fucose/colitose_synth"/>
</dbReference>
<dbReference type="PANTHER" id="PTHR43238">
    <property type="entry name" value="GDP-L-FUCOSE SYNTHASE"/>
    <property type="match status" value="1"/>
</dbReference>
<evidence type="ECO:0000256" key="2">
    <source>
        <dbReference type="ARBA" id="ARBA00005959"/>
    </source>
</evidence>